<organism evidence="2 3">
    <name type="scientific">Panagrellus redivivus</name>
    <name type="common">Microworm</name>
    <dbReference type="NCBI Taxonomy" id="6233"/>
    <lineage>
        <taxon>Eukaryota</taxon>
        <taxon>Metazoa</taxon>
        <taxon>Ecdysozoa</taxon>
        <taxon>Nematoda</taxon>
        <taxon>Chromadorea</taxon>
        <taxon>Rhabditida</taxon>
        <taxon>Tylenchina</taxon>
        <taxon>Panagrolaimomorpha</taxon>
        <taxon>Panagrolaimoidea</taxon>
        <taxon>Panagrolaimidae</taxon>
        <taxon>Panagrellus</taxon>
    </lineage>
</organism>
<evidence type="ECO:0000313" key="3">
    <source>
        <dbReference type="WBParaSite" id="Pan_g10525.t1"/>
    </source>
</evidence>
<evidence type="ECO:0000313" key="2">
    <source>
        <dbReference type="Proteomes" id="UP000492821"/>
    </source>
</evidence>
<feature type="compositionally biased region" description="Polar residues" evidence="1">
    <location>
        <begin position="83"/>
        <end position="109"/>
    </location>
</feature>
<feature type="region of interest" description="Disordered" evidence="1">
    <location>
        <begin position="138"/>
        <end position="198"/>
    </location>
</feature>
<name>A0A7E4ZQ01_PANRE</name>
<feature type="compositionally biased region" description="Low complexity" evidence="1">
    <location>
        <begin position="32"/>
        <end position="44"/>
    </location>
</feature>
<feature type="region of interest" description="Disordered" evidence="1">
    <location>
        <begin position="1"/>
        <end position="47"/>
    </location>
</feature>
<feature type="region of interest" description="Disordered" evidence="1">
    <location>
        <begin position="83"/>
        <end position="110"/>
    </location>
</feature>
<dbReference type="WBParaSite" id="Pan_g10525.t1">
    <property type="protein sequence ID" value="Pan_g10525.t1"/>
    <property type="gene ID" value="Pan_g10525"/>
</dbReference>
<reference evidence="3" key="2">
    <citation type="submission" date="2020-10" db="UniProtKB">
        <authorList>
            <consortium name="WormBaseParasite"/>
        </authorList>
    </citation>
    <scope>IDENTIFICATION</scope>
</reference>
<feature type="compositionally biased region" description="Polar residues" evidence="1">
    <location>
        <begin position="187"/>
        <end position="198"/>
    </location>
</feature>
<keyword evidence="2" id="KW-1185">Reference proteome</keyword>
<sequence>MSNFSGAPLLPTGGGETDHRESAIPPDVGVVPAAESSSAPAASSSEDDHYGTALKIATLMNGILGGVLSNPASSAQLTIQNGAMPRNTESVQTESTQTNELPTLTSPPVNENVRVSPEVFNILQSILALQASAVNQQPQPVASNPMPVGNPVQPDNANGMQPIPASQAPAVNQQPQPVASNPMPVYQQPQPGASNPMP</sequence>
<protein>
    <submittedName>
        <fullName evidence="3">Circumsporozoite protein</fullName>
    </submittedName>
</protein>
<feature type="compositionally biased region" description="Low complexity" evidence="1">
    <location>
        <begin position="164"/>
        <end position="180"/>
    </location>
</feature>
<evidence type="ECO:0000256" key="1">
    <source>
        <dbReference type="SAM" id="MobiDB-lite"/>
    </source>
</evidence>
<proteinExistence type="predicted"/>
<reference evidence="2" key="1">
    <citation type="journal article" date="2013" name="Genetics">
        <title>The draft genome and transcriptome of Panagrellus redivivus are shaped by the harsh demands of a free-living lifestyle.</title>
        <authorList>
            <person name="Srinivasan J."/>
            <person name="Dillman A.R."/>
            <person name="Macchietto M.G."/>
            <person name="Heikkinen L."/>
            <person name="Lakso M."/>
            <person name="Fracchia K.M."/>
            <person name="Antoshechkin I."/>
            <person name="Mortazavi A."/>
            <person name="Wong G."/>
            <person name="Sternberg P.W."/>
        </authorList>
    </citation>
    <scope>NUCLEOTIDE SEQUENCE [LARGE SCALE GENOMIC DNA]</scope>
    <source>
        <strain evidence="2">MT8872</strain>
    </source>
</reference>
<dbReference type="Proteomes" id="UP000492821">
    <property type="component" value="Unassembled WGS sequence"/>
</dbReference>
<dbReference type="AlphaFoldDB" id="A0A7E4ZQ01"/>
<accession>A0A7E4ZQ01</accession>